<gene>
    <name evidence="2" type="ORF">MFLAVUS_005196</name>
</gene>
<organism evidence="2 3">
    <name type="scientific">Mucor flavus</name>
    <dbReference type="NCBI Taxonomy" id="439312"/>
    <lineage>
        <taxon>Eukaryota</taxon>
        <taxon>Fungi</taxon>
        <taxon>Fungi incertae sedis</taxon>
        <taxon>Mucoromycota</taxon>
        <taxon>Mucoromycotina</taxon>
        <taxon>Mucoromycetes</taxon>
        <taxon>Mucorales</taxon>
        <taxon>Mucorineae</taxon>
        <taxon>Mucoraceae</taxon>
        <taxon>Mucor</taxon>
    </lineage>
</organism>
<dbReference type="Proteomes" id="UP001473302">
    <property type="component" value="Unassembled WGS sequence"/>
</dbReference>
<feature type="compositionally biased region" description="Polar residues" evidence="1">
    <location>
        <begin position="305"/>
        <end position="317"/>
    </location>
</feature>
<dbReference type="EMBL" id="BAABUK010000011">
    <property type="protein sequence ID" value="GAA5811753.1"/>
    <property type="molecule type" value="Genomic_DNA"/>
</dbReference>
<evidence type="ECO:0000313" key="3">
    <source>
        <dbReference type="Proteomes" id="UP001473302"/>
    </source>
</evidence>
<reference evidence="2 3" key="1">
    <citation type="submission" date="2024-04" db="EMBL/GenBank/DDBJ databases">
        <title>genome sequences of Mucor flavus KT1a and Helicostylum pulchrum KT1b strains isolated from the surface of a dry-aged beef.</title>
        <authorList>
            <person name="Toyotome T."/>
            <person name="Hosono M."/>
            <person name="Torimaru M."/>
            <person name="Fukuda K."/>
            <person name="Mikami N."/>
        </authorList>
    </citation>
    <scope>NUCLEOTIDE SEQUENCE [LARGE SCALE GENOMIC DNA]</scope>
    <source>
        <strain evidence="2 3">KT1a</strain>
    </source>
</reference>
<protein>
    <submittedName>
        <fullName evidence="2">Uncharacterized protein</fullName>
    </submittedName>
</protein>
<evidence type="ECO:0000256" key="1">
    <source>
        <dbReference type="SAM" id="MobiDB-lite"/>
    </source>
</evidence>
<sequence>MTKPSKDSTMMEATIWKRFPHRIKGLLKREKCYPMSPPLSPSYTKTKSSLIYRIFPSNKNKKHKSSKESPFIQLKNSQWGNNPDFHVSGIDIATEVPLRANIMSFFTFNAQQQQQQQGRPGMLNTNEKLDNVSRVYIGTLSKIRLLSHYTMEQQLAIHHLLSRIQNKTQQQQQQQQQVKKPRSGNGVFQRDFNSLLSSKVSDSILMNNRKPRRTRYIFMLLSTPVSHVTNKVHPVTEALCKLRKPYAETLSSITSQMILEQENALVILKHEKERRDAYKFVPADYLLDPTTLRGRGANSSELQNRLGTKFSGSTNHLQQQQQQQQQQEQKKDVFNNDSSTIAPFMAKIQIQTS</sequence>
<name>A0ABP9YY27_9FUNG</name>
<proteinExistence type="predicted"/>
<comment type="caution">
    <text evidence="2">The sequence shown here is derived from an EMBL/GenBank/DDBJ whole genome shotgun (WGS) entry which is preliminary data.</text>
</comment>
<keyword evidence="3" id="KW-1185">Reference proteome</keyword>
<feature type="compositionally biased region" description="Low complexity" evidence="1">
    <location>
        <begin position="318"/>
        <end position="327"/>
    </location>
</feature>
<evidence type="ECO:0000313" key="2">
    <source>
        <dbReference type="EMBL" id="GAA5811753.1"/>
    </source>
</evidence>
<feature type="region of interest" description="Disordered" evidence="1">
    <location>
        <begin position="305"/>
        <end position="333"/>
    </location>
</feature>
<feature type="region of interest" description="Disordered" evidence="1">
    <location>
        <begin position="168"/>
        <end position="187"/>
    </location>
</feature>
<accession>A0ABP9YY27</accession>